<comment type="similarity">
    <text evidence="9">Belongs to the chloride channel (TC 2.A.49) family.</text>
</comment>
<keyword evidence="7 9" id="KW-0868">Chloride</keyword>
<feature type="transmembrane region" description="Helical" evidence="9">
    <location>
        <begin position="504"/>
        <end position="526"/>
    </location>
</feature>
<dbReference type="PRINTS" id="PR00762">
    <property type="entry name" value="CLCHANNEL"/>
</dbReference>
<dbReference type="SUPFAM" id="SSF54631">
    <property type="entry name" value="CBS-domain pair"/>
    <property type="match status" value="1"/>
</dbReference>
<evidence type="ECO:0000256" key="8">
    <source>
        <dbReference type="PROSITE-ProRule" id="PRU00703"/>
    </source>
</evidence>
<keyword evidence="4 9" id="KW-1133">Transmembrane helix</keyword>
<dbReference type="Proteomes" id="UP001151518">
    <property type="component" value="Unassembled WGS sequence"/>
</dbReference>
<comment type="subcellular location">
    <subcellularLocation>
        <location evidence="1 9">Membrane</location>
        <topology evidence="1 9">Multi-pass membrane protein</topology>
    </subcellularLocation>
</comment>
<reference evidence="12" key="1">
    <citation type="submission" date="2022-07" db="EMBL/GenBank/DDBJ databases">
        <title>Phylogenomic reconstructions and comparative analyses of Kickxellomycotina fungi.</title>
        <authorList>
            <person name="Reynolds N.K."/>
            <person name="Stajich J.E."/>
            <person name="Barry K."/>
            <person name="Grigoriev I.V."/>
            <person name="Crous P."/>
            <person name="Smith M.E."/>
        </authorList>
    </citation>
    <scope>NUCLEOTIDE SEQUENCE</scope>
    <source>
        <strain evidence="12">NRRL 3115</strain>
    </source>
</reference>
<feature type="domain" description="CBS" evidence="11">
    <location>
        <begin position="751"/>
        <end position="812"/>
    </location>
</feature>
<feature type="transmembrane region" description="Helical" evidence="9">
    <location>
        <begin position="410"/>
        <end position="429"/>
    </location>
</feature>
<dbReference type="InterPro" id="IPR001807">
    <property type="entry name" value="ClC"/>
</dbReference>
<dbReference type="GO" id="GO:0005769">
    <property type="term" value="C:early endosome"/>
    <property type="evidence" value="ECO:0007669"/>
    <property type="project" value="TreeGrafter"/>
</dbReference>
<proteinExistence type="inferred from homology"/>
<dbReference type="OrthoDB" id="431497at2759"/>
<dbReference type="GO" id="GO:0005247">
    <property type="term" value="F:voltage-gated chloride channel activity"/>
    <property type="evidence" value="ECO:0007669"/>
    <property type="project" value="TreeGrafter"/>
</dbReference>
<keyword evidence="8" id="KW-0129">CBS domain</keyword>
<evidence type="ECO:0000256" key="5">
    <source>
        <dbReference type="ARBA" id="ARBA00023065"/>
    </source>
</evidence>
<comment type="caution">
    <text evidence="12">The sequence shown here is derived from an EMBL/GenBank/DDBJ whole genome shotgun (WGS) entry which is preliminary data.</text>
</comment>
<feature type="compositionally biased region" description="Low complexity" evidence="10">
    <location>
        <begin position="7"/>
        <end position="20"/>
    </location>
</feature>
<feature type="transmembrane region" description="Helical" evidence="9">
    <location>
        <begin position="280"/>
        <end position="301"/>
    </location>
</feature>
<feature type="transmembrane region" description="Helical" evidence="9">
    <location>
        <begin position="336"/>
        <end position="360"/>
    </location>
</feature>
<organism evidence="12 13">
    <name type="scientific">Coemansia spiralis</name>
    <dbReference type="NCBI Taxonomy" id="417178"/>
    <lineage>
        <taxon>Eukaryota</taxon>
        <taxon>Fungi</taxon>
        <taxon>Fungi incertae sedis</taxon>
        <taxon>Zoopagomycota</taxon>
        <taxon>Kickxellomycotina</taxon>
        <taxon>Kickxellomycetes</taxon>
        <taxon>Kickxellales</taxon>
        <taxon>Kickxellaceae</taxon>
        <taxon>Coemansia</taxon>
    </lineage>
</organism>
<dbReference type="Pfam" id="PF00654">
    <property type="entry name" value="Voltage_CLC"/>
    <property type="match status" value="1"/>
</dbReference>
<dbReference type="EMBL" id="JANBTW010000017">
    <property type="protein sequence ID" value="KAJ2678871.1"/>
    <property type="molecule type" value="Genomic_DNA"/>
</dbReference>
<dbReference type="PANTHER" id="PTHR45711">
    <property type="entry name" value="CHLORIDE CHANNEL PROTEIN"/>
    <property type="match status" value="1"/>
</dbReference>
<feature type="transmembrane region" description="Helical" evidence="9">
    <location>
        <begin position="231"/>
        <end position="252"/>
    </location>
</feature>
<evidence type="ECO:0000256" key="7">
    <source>
        <dbReference type="ARBA" id="ARBA00023214"/>
    </source>
</evidence>
<dbReference type="SUPFAM" id="SSF81340">
    <property type="entry name" value="Clc chloride channel"/>
    <property type="match status" value="1"/>
</dbReference>
<feature type="transmembrane region" description="Helical" evidence="9">
    <location>
        <begin position="307"/>
        <end position="324"/>
    </location>
</feature>
<evidence type="ECO:0000256" key="6">
    <source>
        <dbReference type="ARBA" id="ARBA00023136"/>
    </source>
</evidence>
<protein>
    <recommendedName>
        <fullName evidence="9">Chloride channel protein</fullName>
    </recommendedName>
</protein>
<dbReference type="CDD" id="cd04591">
    <property type="entry name" value="CBS_pair_voltage-gated_CLC_euk_bac"/>
    <property type="match status" value="1"/>
</dbReference>
<gene>
    <name evidence="12" type="ORF">GGI25_002064</name>
</gene>
<evidence type="ECO:0000313" key="12">
    <source>
        <dbReference type="EMBL" id="KAJ2678871.1"/>
    </source>
</evidence>
<evidence type="ECO:0000256" key="9">
    <source>
        <dbReference type="RuleBase" id="RU361221"/>
    </source>
</evidence>
<evidence type="ECO:0000259" key="11">
    <source>
        <dbReference type="PROSITE" id="PS51371"/>
    </source>
</evidence>
<dbReference type="SMART" id="SM00116">
    <property type="entry name" value="CBS"/>
    <property type="match status" value="2"/>
</dbReference>
<dbReference type="PROSITE" id="PS51371">
    <property type="entry name" value="CBS"/>
    <property type="match status" value="2"/>
</dbReference>
<feature type="transmembrane region" description="Helical" evidence="9">
    <location>
        <begin position="160"/>
        <end position="185"/>
    </location>
</feature>
<accession>A0A9W8GB24</accession>
<dbReference type="Pfam" id="PF00571">
    <property type="entry name" value="CBS"/>
    <property type="match status" value="2"/>
</dbReference>
<feature type="transmembrane region" description="Helical" evidence="9">
    <location>
        <begin position="449"/>
        <end position="471"/>
    </location>
</feature>
<evidence type="ECO:0000313" key="13">
    <source>
        <dbReference type="Proteomes" id="UP001151518"/>
    </source>
</evidence>
<keyword evidence="3 9" id="KW-0812">Transmembrane</keyword>
<dbReference type="AlphaFoldDB" id="A0A9W8GB24"/>
<feature type="region of interest" description="Disordered" evidence="10">
    <location>
        <begin position="1"/>
        <end position="32"/>
    </location>
</feature>
<evidence type="ECO:0000256" key="2">
    <source>
        <dbReference type="ARBA" id="ARBA00022448"/>
    </source>
</evidence>
<keyword evidence="6 9" id="KW-0472">Membrane</keyword>
<comment type="caution">
    <text evidence="9">Lacks conserved residue(s) required for the propagation of feature annotation.</text>
</comment>
<dbReference type="CDD" id="cd03684">
    <property type="entry name" value="ClC_3_like"/>
    <property type="match status" value="1"/>
</dbReference>
<dbReference type="Gene3D" id="3.10.580.20">
    <property type="match status" value="1"/>
</dbReference>
<sequence length="875" mass="98248">MEDAFQRRQQAQNEELQLENWNSDVADFPAETDADSIVSNSARLDISSTAQQQYNRDSENESEDISFFDYRNRSESMVPLRRIRPSQEALINSSGSDVDVITGWLYNGPLQRAKYEDFSTIDWIYDNTKSRHYKSDLRARAREMGKFGQLELLLDASKSWLILLAVGVSMGLLATCISVTSQWLIDIKNGHCRTGFYLNRRFCCWNTDDICMDWVTWGEHLHVRWPWIDWLLQYLVFIFDAVLFSGVSTYLVTEYAPYAAGQGIAEIKTIMSGFMMRKFLGLRTLCIKCVGIALSVASGLSLGKEGTMVHIACCCCNIYTRMFKKLRCNEVKRRELLSAASAAGISVAFGSPIAGVLFSLEQVSYYFPAKTMWRSLFCAAAAAVTLKFFNPFRNGKLVPFQVTYDRTWDLFELWFFLLIGIISGIVGTLQNRLALFLMEYRQRSMLKNFARGEVIVVALATAAVSYLSVYLRADTVTLVSNLFTECTGQDTEGLCSRKDRASNVLSLLVTPVIRVLLTSVACGLAVPAGMFMPSMGTGASIGRAIGMIVQTLYEKHPTWRLFSACKPDVPCITPGVYALVGAASMLSSTTRMTVTVVVIMFELTDALIYVLPIMLAVSVSKSVADALCKDGYFEGIINLHSYPFLSMDEEYVLKGSSDELMVRASEMAVINAQGETLQEMVDLLRRFSYSGFPIVKSKSTMALIGYISRTDILMLVKRAEDSNMYTDQSLCCFAGRNPTEQSEMGRPIIDFRPWVDITPITIYHGTDINVVAEMFRQLGVRYVLVTHHGTLLGIITKKDIVRTVRMQSRNNFGKPTLAGLLSCDVSRYWPSSWTPNAYFGRRATYGTRMSQQQQQQQHNQLQQLRGLGIMSSESP</sequence>
<dbReference type="Gene3D" id="3.90.1280.20">
    <property type="match status" value="1"/>
</dbReference>
<feature type="domain" description="CBS" evidence="11">
    <location>
        <begin position="661"/>
        <end position="722"/>
    </location>
</feature>
<evidence type="ECO:0000256" key="10">
    <source>
        <dbReference type="SAM" id="MobiDB-lite"/>
    </source>
</evidence>
<dbReference type="GO" id="GO:0005886">
    <property type="term" value="C:plasma membrane"/>
    <property type="evidence" value="ECO:0007669"/>
    <property type="project" value="TreeGrafter"/>
</dbReference>
<dbReference type="GO" id="GO:0005794">
    <property type="term" value="C:Golgi apparatus"/>
    <property type="evidence" value="ECO:0007669"/>
    <property type="project" value="TreeGrafter"/>
</dbReference>
<evidence type="ECO:0000256" key="3">
    <source>
        <dbReference type="ARBA" id="ARBA00022692"/>
    </source>
</evidence>
<keyword evidence="2 9" id="KW-0813">Transport</keyword>
<feature type="transmembrane region" description="Helical" evidence="9">
    <location>
        <begin position="372"/>
        <end position="389"/>
    </location>
</feature>
<evidence type="ECO:0000256" key="4">
    <source>
        <dbReference type="ARBA" id="ARBA00022989"/>
    </source>
</evidence>
<dbReference type="PANTHER" id="PTHR45711:SF6">
    <property type="entry name" value="CHLORIDE CHANNEL PROTEIN"/>
    <property type="match status" value="1"/>
</dbReference>
<evidence type="ECO:0000256" key="1">
    <source>
        <dbReference type="ARBA" id="ARBA00004141"/>
    </source>
</evidence>
<keyword evidence="5 9" id="KW-0406">Ion transport</keyword>
<dbReference type="InterPro" id="IPR046342">
    <property type="entry name" value="CBS_dom_sf"/>
</dbReference>
<dbReference type="InterPro" id="IPR014743">
    <property type="entry name" value="Cl-channel_core"/>
</dbReference>
<dbReference type="InterPro" id="IPR000644">
    <property type="entry name" value="CBS_dom"/>
</dbReference>
<name>A0A9W8GB24_9FUNG</name>
<dbReference type="Gene3D" id="1.10.3080.10">
    <property type="entry name" value="Clc chloride channel"/>
    <property type="match status" value="1"/>
</dbReference>